<dbReference type="OrthoDB" id="2746911at2759"/>
<dbReference type="AlphaFoldDB" id="A0A1C7LX43"/>
<dbReference type="InterPro" id="IPR059179">
    <property type="entry name" value="MLKL-like_MCAfunc"/>
</dbReference>
<evidence type="ECO:0000313" key="1">
    <source>
        <dbReference type="EMBL" id="OBZ69273.1"/>
    </source>
</evidence>
<gene>
    <name evidence="1" type="ORF">A0H81_10864</name>
</gene>
<dbReference type="InterPro" id="IPR036537">
    <property type="entry name" value="Adaptor_Cbl_N_dom_sf"/>
</dbReference>
<dbReference type="Proteomes" id="UP000092993">
    <property type="component" value="Unassembled WGS sequence"/>
</dbReference>
<organism evidence="1 2">
    <name type="scientific">Grifola frondosa</name>
    <name type="common">Maitake</name>
    <name type="synonym">Polyporus frondosus</name>
    <dbReference type="NCBI Taxonomy" id="5627"/>
    <lineage>
        <taxon>Eukaryota</taxon>
        <taxon>Fungi</taxon>
        <taxon>Dikarya</taxon>
        <taxon>Basidiomycota</taxon>
        <taxon>Agaricomycotina</taxon>
        <taxon>Agaricomycetes</taxon>
        <taxon>Polyporales</taxon>
        <taxon>Grifolaceae</taxon>
        <taxon>Grifola</taxon>
    </lineage>
</organism>
<dbReference type="CDD" id="cd21037">
    <property type="entry name" value="MLKL_NTD"/>
    <property type="match status" value="1"/>
</dbReference>
<dbReference type="GO" id="GO:0007166">
    <property type="term" value="P:cell surface receptor signaling pathway"/>
    <property type="evidence" value="ECO:0007669"/>
    <property type="project" value="InterPro"/>
</dbReference>
<proteinExistence type="predicted"/>
<protein>
    <submittedName>
        <fullName evidence="1">Uncharacterized protein</fullName>
    </submittedName>
</protein>
<dbReference type="EMBL" id="LUGG01000018">
    <property type="protein sequence ID" value="OBZ69273.1"/>
    <property type="molecule type" value="Genomic_DNA"/>
</dbReference>
<reference evidence="1 2" key="1">
    <citation type="submission" date="2016-03" db="EMBL/GenBank/DDBJ databases">
        <title>Whole genome sequencing of Grifola frondosa 9006-11.</title>
        <authorList>
            <person name="Min B."/>
            <person name="Park H."/>
            <person name="Kim J.-G."/>
            <person name="Cho H."/>
            <person name="Oh Y.-L."/>
            <person name="Kong W.-S."/>
            <person name="Choi I.-G."/>
        </authorList>
    </citation>
    <scope>NUCLEOTIDE SEQUENCE [LARGE SCALE GENOMIC DNA]</scope>
    <source>
        <strain evidence="1 2">9006-11</strain>
    </source>
</reference>
<keyword evidence="2" id="KW-1185">Reference proteome</keyword>
<sequence>MLCQMALTIVVIGEYKIRSYEMARKAGTYLTASCDRPCELVLSLSSLRRSDIMFSPPPTSHPQSNMEPAMSALRVLDEVADTVPLVGFKDLVTITLHIVESAENVKRHKDGSRQLARHSAEIMCGIYEEFSHKATEIPDRQQTRIQDLERVLHDIEVFLEHKGKRLFLSRLIERWRTEDSIQQLAAKLDSVATSFQPKPTVDVSPILAQLHRQSIAQSDAILRKVKIPDQNVVS</sequence>
<evidence type="ECO:0000313" key="2">
    <source>
        <dbReference type="Proteomes" id="UP000092993"/>
    </source>
</evidence>
<name>A0A1C7LX43_GRIFR</name>
<accession>A0A1C7LX43</accession>
<comment type="caution">
    <text evidence="1">The sequence shown here is derived from an EMBL/GenBank/DDBJ whole genome shotgun (WGS) entry which is preliminary data.</text>
</comment>
<dbReference type="Gene3D" id="1.20.930.20">
    <property type="entry name" value="Adaptor protein Cbl, N-terminal domain"/>
    <property type="match status" value="1"/>
</dbReference>